<dbReference type="Gene3D" id="1.20.59.20">
    <property type="match status" value="1"/>
</dbReference>
<dbReference type="SUPFAM" id="SSF82829">
    <property type="entry name" value="MesJ substrate recognition domain-like"/>
    <property type="match status" value="1"/>
</dbReference>
<dbReference type="HAMAP" id="MF_01161">
    <property type="entry name" value="tRNA_Ile_lys_synt"/>
    <property type="match status" value="1"/>
</dbReference>
<dbReference type="Gene3D" id="3.40.50.620">
    <property type="entry name" value="HUPs"/>
    <property type="match status" value="1"/>
</dbReference>
<evidence type="ECO:0000256" key="1">
    <source>
        <dbReference type="ARBA" id="ARBA00004496"/>
    </source>
</evidence>
<keyword evidence="3 8" id="KW-0436">Ligase</keyword>
<evidence type="ECO:0000313" key="11">
    <source>
        <dbReference type="Proteomes" id="UP000177230"/>
    </source>
</evidence>
<dbReference type="Pfam" id="PF01171">
    <property type="entry name" value="ATP_bind_3"/>
    <property type="match status" value="1"/>
</dbReference>
<comment type="function">
    <text evidence="8">Ligates lysine onto the cytidine present at position 34 of the AUA codon-specific tRNA(Ile) that contains the anticodon CAU, in an ATP-dependent manner. Cytidine is converted to lysidine, thus changing the amino acid specificity of the tRNA from methionine to isoleucine.</text>
</comment>
<organism evidence="10 11">
    <name type="scientific">Candidatus Edwardsbacteria bacterium GWF2_54_11</name>
    <dbReference type="NCBI Taxonomy" id="1817851"/>
    <lineage>
        <taxon>Bacteria</taxon>
        <taxon>Candidatus Edwardsiibacteriota</taxon>
    </lineage>
</organism>
<proteinExistence type="inferred from homology"/>
<dbReference type="GO" id="GO:0032267">
    <property type="term" value="F:tRNA(Ile)-lysidine synthase activity"/>
    <property type="evidence" value="ECO:0007669"/>
    <property type="project" value="UniProtKB-EC"/>
</dbReference>
<comment type="domain">
    <text evidence="8">The N-terminal region contains the highly conserved SGGXDS motif, predicted to be a P-loop motif involved in ATP binding.</text>
</comment>
<evidence type="ECO:0000256" key="3">
    <source>
        <dbReference type="ARBA" id="ARBA00022598"/>
    </source>
</evidence>
<dbReference type="InterPro" id="IPR012094">
    <property type="entry name" value="tRNA_Ile_lys_synt"/>
</dbReference>
<dbReference type="NCBIfam" id="TIGR02432">
    <property type="entry name" value="lysidine_TilS_N"/>
    <property type="match status" value="1"/>
</dbReference>
<keyword evidence="2 8" id="KW-0963">Cytoplasm</keyword>
<feature type="domain" description="Lysidine-tRNA(Ile) synthetase C-terminal" evidence="9">
    <location>
        <begin position="389"/>
        <end position="461"/>
    </location>
</feature>
<dbReference type="CDD" id="cd01992">
    <property type="entry name" value="TilS_N"/>
    <property type="match status" value="1"/>
</dbReference>
<dbReference type="GO" id="GO:0005737">
    <property type="term" value="C:cytoplasm"/>
    <property type="evidence" value="ECO:0007669"/>
    <property type="project" value="UniProtKB-SubCell"/>
</dbReference>
<evidence type="ECO:0000313" key="10">
    <source>
        <dbReference type="EMBL" id="OGF09431.1"/>
    </source>
</evidence>
<keyword evidence="5 8" id="KW-0547">Nucleotide-binding</keyword>
<keyword evidence="4 8" id="KW-0819">tRNA processing</keyword>
<protein>
    <recommendedName>
        <fullName evidence="8">tRNA(Ile)-lysidine synthase</fullName>
        <ecNumber evidence="8">6.3.4.19</ecNumber>
    </recommendedName>
    <alternativeName>
        <fullName evidence="8">tRNA(Ile)-2-lysyl-cytidine synthase</fullName>
    </alternativeName>
    <alternativeName>
        <fullName evidence="8">tRNA(Ile)-lysidine synthetase</fullName>
    </alternativeName>
</protein>
<dbReference type="InterPro" id="IPR011063">
    <property type="entry name" value="TilS/TtcA_N"/>
</dbReference>
<dbReference type="GO" id="GO:0005524">
    <property type="term" value="F:ATP binding"/>
    <property type="evidence" value="ECO:0007669"/>
    <property type="project" value="UniProtKB-UniRule"/>
</dbReference>
<dbReference type="AlphaFoldDB" id="A0A1F5R695"/>
<dbReference type="EMBL" id="MFFM01000041">
    <property type="protein sequence ID" value="OGF09431.1"/>
    <property type="molecule type" value="Genomic_DNA"/>
</dbReference>
<dbReference type="EC" id="6.3.4.19" evidence="8"/>
<evidence type="ECO:0000256" key="8">
    <source>
        <dbReference type="HAMAP-Rule" id="MF_01161"/>
    </source>
</evidence>
<evidence type="ECO:0000256" key="4">
    <source>
        <dbReference type="ARBA" id="ARBA00022694"/>
    </source>
</evidence>
<evidence type="ECO:0000259" key="9">
    <source>
        <dbReference type="SMART" id="SM00977"/>
    </source>
</evidence>
<gene>
    <name evidence="8" type="primary">tilS</name>
    <name evidence="10" type="ORF">A2024_00635</name>
</gene>
<dbReference type="InterPro" id="IPR012796">
    <property type="entry name" value="Lysidine-tRNA-synth_C"/>
</dbReference>
<evidence type="ECO:0000256" key="6">
    <source>
        <dbReference type="ARBA" id="ARBA00022840"/>
    </source>
</evidence>
<dbReference type="SUPFAM" id="SSF56037">
    <property type="entry name" value="PheT/TilS domain"/>
    <property type="match status" value="1"/>
</dbReference>
<comment type="similarity">
    <text evidence="8">Belongs to the tRNA(Ile)-lysidine synthase family.</text>
</comment>
<evidence type="ECO:0000256" key="5">
    <source>
        <dbReference type="ARBA" id="ARBA00022741"/>
    </source>
</evidence>
<comment type="subcellular location">
    <subcellularLocation>
        <location evidence="1 8">Cytoplasm</location>
    </subcellularLocation>
</comment>
<reference evidence="10 11" key="1">
    <citation type="journal article" date="2016" name="Nat. Commun.">
        <title>Thousands of microbial genomes shed light on interconnected biogeochemical processes in an aquifer system.</title>
        <authorList>
            <person name="Anantharaman K."/>
            <person name="Brown C.T."/>
            <person name="Hug L.A."/>
            <person name="Sharon I."/>
            <person name="Castelle C.J."/>
            <person name="Probst A.J."/>
            <person name="Thomas B.C."/>
            <person name="Singh A."/>
            <person name="Wilkins M.J."/>
            <person name="Karaoz U."/>
            <person name="Brodie E.L."/>
            <person name="Williams K.H."/>
            <person name="Hubbard S.S."/>
            <person name="Banfield J.F."/>
        </authorList>
    </citation>
    <scope>NUCLEOTIDE SEQUENCE [LARGE SCALE GENOMIC DNA]</scope>
</reference>
<comment type="caution">
    <text evidence="10">The sequence shown here is derived from an EMBL/GenBank/DDBJ whole genome shotgun (WGS) entry which is preliminary data.</text>
</comment>
<dbReference type="SUPFAM" id="SSF52402">
    <property type="entry name" value="Adenine nucleotide alpha hydrolases-like"/>
    <property type="match status" value="1"/>
</dbReference>
<accession>A0A1F5R695</accession>
<dbReference type="PANTHER" id="PTHR43033">
    <property type="entry name" value="TRNA(ILE)-LYSIDINE SYNTHASE-RELATED"/>
    <property type="match status" value="1"/>
</dbReference>
<dbReference type="NCBIfam" id="TIGR02433">
    <property type="entry name" value="lysidine_TilS_C"/>
    <property type="match status" value="1"/>
</dbReference>
<dbReference type="PANTHER" id="PTHR43033:SF1">
    <property type="entry name" value="TRNA(ILE)-LYSIDINE SYNTHASE-RELATED"/>
    <property type="match status" value="1"/>
</dbReference>
<name>A0A1F5R695_9BACT</name>
<dbReference type="GO" id="GO:0006400">
    <property type="term" value="P:tRNA modification"/>
    <property type="evidence" value="ECO:0007669"/>
    <property type="project" value="UniProtKB-UniRule"/>
</dbReference>
<evidence type="ECO:0000256" key="2">
    <source>
        <dbReference type="ARBA" id="ARBA00022490"/>
    </source>
</evidence>
<dbReference type="InterPro" id="IPR014729">
    <property type="entry name" value="Rossmann-like_a/b/a_fold"/>
</dbReference>
<dbReference type="SMART" id="SM00977">
    <property type="entry name" value="TilS_C"/>
    <property type="match status" value="1"/>
</dbReference>
<sequence>MPKDQPLNKIREFIVSRRLIRPKDQVLVALSGGPDSVFLLHALLALREDQKITLLAGHLNHRLRGAESDKDEAFVKALAKKEGVKLISAQRDVAGYAKRHKFSIETAARELRREFLLKTADKYNCQKIATGHNLNDQAETVLMHIIRGSGLTGLKGIPAANGKFIRPMLGIGRQEILEYLRVNKIEWREDSSNKSPEHTRNRIRLTLIPQLKEYNPQIAQSLSHLAESAGSDLELVEQLAEQAFRQTAKIHKAKINIDLSLFNSYNKGLQRNVLRLAVLRLARQGVAPSFEAVENCIHLMAGRVGSRVEVLPGIWCITGYKTAEIVIPPTSPIVKKDPAVKKLAVPGKTIFNSHLIISKIVGSHTWGKTLIRSDDAVYYDWDRLKEMDLTVGKRRPGDAMVPFGSSHKKKTKELFIEAKVPQAKRDSWPVIRRGDEIIWLAGLKRSNHAPVNRETKNILKLEFVS</sequence>
<dbReference type="Proteomes" id="UP000177230">
    <property type="component" value="Unassembled WGS sequence"/>
</dbReference>
<comment type="catalytic activity">
    <reaction evidence="7 8">
        <text>cytidine(34) in tRNA(Ile2) + L-lysine + ATP = lysidine(34) in tRNA(Ile2) + AMP + diphosphate + H(+)</text>
        <dbReference type="Rhea" id="RHEA:43744"/>
        <dbReference type="Rhea" id="RHEA-COMP:10625"/>
        <dbReference type="Rhea" id="RHEA-COMP:10670"/>
        <dbReference type="ChEBI" id="CHEBI:15378"/>
        <dbReference type="ChEBI" id="CHEBI:30616"/>
        <dbReference type="ChEBI" id="CHEBI:32551"/>
        <dbReference type="ChEBI" id="CHEBI:33019"/>
        <dbReference type="ChEBI" id="CHEBI:82748"/>
        <dbReference type="ChEBI" id="CHEBI:83665"/>
        <dbReference type="ChEBI" id="CHEBI:456215"/>
        <dbReference type="EC" id="6.3.4.19"/>
    </reaction>
</comment>
<dbReference type="Pfam" id="PF11734">
    <property type="entry name" value="TilS_C"/>
    <property type="match status" value="1"/>
</dbReference>
<feature type="binding site" evidence="8">
    <location>
        <begin position="31"/>
        <end position="36"/>
    </location>
    <ligand>
        <name>ATP</name>
        <dbReference type="ChEBI" id="CHEBI:30616"/>
    </ligand>
</feature>
<dbReference type="InterPro" id="IPR012795">
    <property type="entry name" value="tRNA_Ile_lys_synt_N"/>
</dbReference>
<evidence type="ECO:0000256" key="7">
    <source>
        <dbReference type="ARBA" id="ARBA00048539"/>
    </source>
</evidence>
<keyword evidence="6 8" id="KW-0067">ATP-binding</keyword>